<dbReference type="Pfam" id="PF00294">
    <property type="entry name" value="PfkB"/>
    <property type="match status" value="1"/>
</dbReference>
<keyword evidence="2" id="KW-0808">Transferase</keyword>
<organism evidence="6 7">
    <name type="scientific">Scardovia inopinata F0304</name>
    <dbReference type="NCBI Taxonomy" id="641146"/>
    <lineage>
        <taxon>Bacteria</taxon>
        <taxon>Bacillati</taxon>
        <taxon>Actinomycetota</taxon>
        <taxon>Actinomycetes</taxon>
        <taxon>Bifidobacteriales</taxon>
        <taxon>Bifidobacteriaceae</taxon>
        <taxon>Scardovia</taxon>
    </lineage>
</organism>
<evidence type="ECO:0000256" key="3">
    <source>
        <dbReference type="ARBA" id="ARBA00022777"/>
    </source>
</evidence>
<evidence type="ECO:0000313" key="7">
    <source>
        <dbReference type="Proteomes" id="UP000005777"/>
    </source>
</evidence>
<dbReference type="RefSeq" id="WP_006293345.1">
    <property type="nucleotide sequence ID" value="NZ_GG770225.1"/>
</dbReference>
<evidence type="ECO:0000313" key="6">
    <source>
        <dbReference type="EMBL" id="EFG27325.1"/>
    </source>
</evidence>
<dbReference type="eggNOG" id="COG0524">
    <property type="taxonomic scope" value="Bacteria"/>
</dbReference>
<dbReference type="InterPro" id="IPR011611">
    <property type="entry name" value="PfkB_dom"/>
</dbReference>
<dbReference type="InterPro" id="IPR050306">
    <property type="entry name" value="PfkB_Carbo_kinase"/>
</dbReference>
<comment type="similarity">
    <text evidence="1">Belongs to the carbohydrate kinase PfkB family.</text>
</comment>
<evidence type="ECO:0000256" key="4">
    <source>
        <dbReference type="SAM" id="MobiDB-lite"/>
    </source>
</evidence>
<feature type="compositionally biased region" description="Low complexity" evidence="4">
    <location>
        <begin position="8"/>
        <end position="23"/>
    </location>
</feature>
<name>W5IJX0_SCAIO</name>
<dbReference type="HOGENOM" id="CLU_027634_6_3_11"/>
<sequence length="331" mass="36109">MADPQEHTTSQSDTTTDGGLSTGHPDRIQGHKPLLISFGEVLWDLLPESKIAGGAPTNFAYHASRNGVDALSISAVGKDELGDELEETIRRTGVPYLFERSDYPTGTAGVTLSDDGTASYSIAENVAWDHITATTAMVEKAATVDAITFGTLACRSEQSRQSLFTLLEALPQKAMRFFDLNLRGDYYTPDLITSLLKVSTHVKMNASEFSFLRALFSIEGDNEAACKWLFDHFPSLICVTITAGRDMSFVAGRNGEISLIHTPRVKEMRTVGAGDVFSGTLAAELLKGSSLSDAHQRAVNAAAYVCTQNDTWPEYPQTILDYVSWQNLRQL</sequence>
<keyword evidence="3" id="KW-0418">Kinase</keyword>
<protein>
    <recommendedName>
        <fullName evidence="5">Carbohydrate kinase PfkB domain-containing protein</fullName>
    </recommendedName>
</protein>
<dbReference type="Gene3D" id="3.40.1190.20">
    <property type="match status" value="1"/>
</dbReference>
<comment type="caution">
    <text evidence="6">The sequence shown here is derived from an EMBL/GenBank/DDBJ whole genome shotgun (WGS) entry which is preliminary data.</text>
</comment>
<evidence type="ECO:0000256" key="1">
    <source>
        <dbReference type="ARBA" id="ARBA00010688"/>
    </source>
</evidence>
<dbReference type="PANTHER" id="PTHR43085:SF57">
    <property type="entry name" value="CARBOHYDRATE KINASE PFKB DOMAIN-CONTAINING PROTEIN"/>
    <property type="match status" value="1"/>
</dbReference>
<evidence type="ECO:0000259" key="5">
    <source>
        <dbReference type="Pfam" id="PF00294"/>
    </source>
</evidence>
<proteinExistence type="inferred from homology"/>
<feature type="region of interest" description="Disordered" evidence="4">
    <location>
        <begin position="1"/>
        <end position="26"/>
    </location>
</feature>
<dbReference type="Proteomes" id="UP000005777">
    <property type="component" value="Unassembled WGS sequence"/>
</dbReference>
<dbReference type="AlphaFoldDB" id="W5IJX0"/>
<reference evidence="6 7" key="1">
    <citation type="submission" date="2012-01" db="EMBL/GenBank/DDBJ databases">
        <title>The Genome Sequence of Scardovia inopinata F0304.</title>
        <authorList>
            <consortium name="The Broad Institute Genome Sequencing Platform"/>
            <person name="Ward D."/>
            <person name="Earl A."/>
            <person name="Feldgarden M."/>
            <person name="Gevers D."/>
            <person name="Young S."/>
            <person name="Zeng Q."/>
            <person name="Koehrsen M."/>
            <person name="Alvarado L."/>
            <person name="Berlin A.M."/>
            <person name="Borenstein D."/>
            <person name="Chapman S.B."/>
            <person name="Chen Z."/>
            <person name="Engels R."/>
            <person name="Freedman E."/>
            <person name="Gellesch M."/>
            <person name="Goldberg J."/>
            <person name="Griggs A."/>
            <person name="Gujja S."/>
            <person name="Heilman E.R."/>
            <person name="Heiman D.I."/>
            <person name="Hepburn T.A."/>
            <person name="Howarth C."/>
            <person name="Jen D."/>
            <person name="Larson L."/>
            <person name="Mehta T."/>
            <person name="Park D."/>
            <person name="Pearson M."/>
            <person name="Richards J."/>
            <person name="Roberts A."/>
            <person name="Saif S."/>
            <person name="Shea T.D."/>
            <person name="Shenoy N."/>
            <person name="Sisk P."/>
            <person name="Stolte C."/>
            <person name="Sykes S.N."/>
            <person name="Walk T."/>
            <person name="White J."/>
            <person name="Yandava C."/>
            <person name="Izard J."/>
            <person name="Baranova O.V."/>
            <person name="Blanton J.M."/>
            <person name="Tanner A.C."/>
            <person name="Dewhirst F."/>
            <person name="Haas B."/>
            <person name="Nusbaum C."/>
            <person name="Birren B."/>
        </authorList>
    </citation>
    <scope>NUCLEOTIDE SEQUENCE [LARGE SCALE GENOMIC DNA]</scope>
    <source>
        <strain evidence="6 7">F0304</strain>
    </source>
</reference>
<dbReference type="GO" id="GO:0016301">
    <property type="term" value="F:kinase activity"/>
    <property type="evidence" value="ECO:0007669"/>
    <property type="project" value="UniProtKB-KW"/>
</dbReference>
<dbReference type="SUPFAM" id="SSF53613">
    <property type="entry name" value="Ribokinase-like"/>
    <property type="match status" value="1"/>
</dbReference>
<dbReference type="InterPro" id="IPR029056">
    <property type="entry name" value="Ribokinase-like"/>
</dbReference>
<dbReference type="PANTHER" id="PTHR43085">
    <property type="entry name" value="HEXOKINASE FAMILY MEMBER"/>
    <property type="match status" value="1"/>
</dbReference>
<dbReference type="EMBL" id="ADCX01000004">
    <property type="protein sequence ID" value="EFG27325.1"/>
    <property type="molecule type" value="Genomic_DNA"/>
</dbReference>
<gene>
    <name evidence="6" type="ORF">HMPREF9020_00967</name>
</gene>
<feature type="domain" description="Carbohydrate kinase PfkB" evidence="5">
    <location>
        <begin position="50"/>
        <end position="311"/>
    </location>
</feature>
<evidence type="ECO:0000256" key="2">
    <source>
        <dbReference type="ARBA" id="ARBA00022679"/>
    </source>
</evidence>
<keyword evidence="7" id="KW-1185">Reference proteome</keyword>
<accession>W5IJX0</accession>